<comment type="similarity">
    <text evidence="6">Belongs to the HSP33 family.</text>
</comment>
<reference evidence="7 8" key="1">
    <citation type="submission" date="2011-08" db="EMBL/GenBank/DDBJ databases">
        <title>The Genome Sequence of Johnsonella ignava ATCC 51276.</title>
        <authorList>
            <consortium name="The Broad Institute Genome Sequencing Platform"/>
            <person name="Earl A."/>
            <person name="Ward D."/>
            <person name="Feldgarden M."/>
            <person name="Gevers D."/>
            <person name="Izard J."/>
            <person name="Blanton J.M."/>
            <person name="Baranova O.V."/>
            <person name="Dewhirst F.E."/>
            <person name="Young S.K."/>
            <person name="Zeng Q."/>
            <person name="Gargeya S."/>
            <person name="Fitzgerald M."/>
            <person name="Haas B."/>
            <person name="Abouelleil A."/>
            <person name="Alvarado L."/>
            <person name="Arachchi H.M."/>
            <person name="Berlin A."/>
            <person name="Brown A."/>
            <person name="Chapman S.B."/>
            <person name="Chen Z."/>
            <person name="Dunbar C."/>
            <person name="Freedman E."/>
            <person name="Gearin G."/>
            <person name="Gellesch M."/>
            <person name="Goldberg J."/>
            <person name="Griggs A."/>
            <person name="Gujja S."/>
            <person name="Heiman D."/>
            <person name="Howarth C."/>
            <person name="Larson L."/>
            <person name="Lui A."/>
            <person name="MacDonald P.J.P."/>
            <person name="Montmayeur A."/>
            <person name="Murphy C."/>
            <person name="Neiman D."/>
            <person name="Pearson M."/>
            <person name="Priest M."/>
            <person name="Roberts A."/>
            <person name="Saif S."/>
            <person name="Shea T."/>
            <person name="Shenoy N."/>
            <person name="Sisk P."/>
            <person name="Stolte C."/>
            <person name="Sykes S."/>
            <person name="Wortman J."/>
            <person name="Nusbaum C."/>
            <person name="Birren B."/>
        </authorList>
    </citation>
    <scope>NUCLEOTIDE SEQUENCE [LARGE SCALE GENOMIC DNA]</scope>
    <source>
        <strain evidence="7 8">ATCC 51276</strain>
    </source>
</reference>
<organism evidence="7 8">
    <name type="scientific">Johnsonella ignava ATCC 51276</name>
    <dbReference type="NCBI Taxonomy" id="679200"/>
    <lineage>
        <taxon>Bacteria</taxon>
        <taxon>Bacillati</taxon>
        <taxon>Bacillota</taxon>
        <taxon>Clostridia</taxon>
        <taxon>Lachnospirales</taxon>
        <taxon>Lachnospiraceae</taxon>
        <taxon>Johnsonella</taxon>
    </lineage>
</organism>
<dbReference type="GO" id="GO:0005737">
    <property type="term" value="C:cytoplasm"/>
    <property type="evidence" value="ECO:0007669"/>
    <property type="project" value="UniProtKB-SubCell"/>
</dbReference>
<proteinExistence type="inferred from homology"/>
<keyword evidence="1 6" id="KW-0963">Cytoplasm</keyword>
<evidence type="ECO:0000256" key="2">
    <source>
        <dbReference type="ARBA" id="ARBA00022833"/>
    </source>
</evidence>
<dbReference type="AlphaFoldDB" id="G5GGA0"/>
<dbReference type="Gene3D" id="3.55.30.10">
    <property type="entry name" value="Hsp33 domain"/>
    <property type="match status" value="1"/>
</dbReference>
<dbReference type="Pfam" id="PF01430">
    <property type="entry name" value="HSP33"/>
    <property type="match status" value="1"/>
</dbReference>
<dbReference type="GO" id="GO:0051082">
    <property type="term" value="F:unfolded protein binding"/>
    <property type="evidence" value="ECO:0007669"/>
    <property type="project" value="UniProtKB-UniRule"/>
</dbReference>
<dbReference type="HAMAP" id="MF_00117">
    <property type="entry name" value="HslO"/>
    <property type="match status" value="1"/>
</dbReference>
<evidence type="ECO:0000256" key="1">
    <source>
        <dbReference type="ARBA" id="ARBA00022490"/>
    </source>
</evidence>
<dbReference type="InterPro" id="IPR016153">
    <property type="entry name" value="Heat_shock_Hsp33_N"/>
</dbReference>
<keyword evidence="5 6" id="KW-0676">Redox-active center</keyword>
<comment type="function">
    <text evidence="6">Redox regulated molecular chaperone. Protects both thermally unfolding and oxidatively damaged proteins from irreversible aggregation. Plays an important role in the bacterial defense system toward oxidative stress.</text>
</comment>
<dbReference type="PANTHER" id="PTHR30111:SF1">
    <property type="entry name" value="33 KDA CHAPERONIN"/>
    <property type="match status" value="1"/>
</dbReference>
<dbReference type="Proteomes" id="UP000003011">
    <property type="component" value="Unassembled WGS sequence"/>
</dbReference>
<evidence type="ECO:0000256" key="4">
    <source>
        <dbReference type="ARBA" id="ARBA00023186"/>
    </source>
</evidence>
<dbReference type="PANTHER" id="PTHR30111">
    <property type="entry name" value="33 KDA CHAPERONIN"/>
    <property type="match status" value="1"/>
</dbReference>
<accession>G5GGA0</accession>
<dbReference type="InterPro" id="IPR000397">
    <property type="entry name" value="Heat_shock_Hsp33"/>
</dbReference>
<dbReference type="EMBL" id="ACZL01000011">
    <property type="protein sequence ID" value="EHI56310.1"/>
    <property type="molecule type" value="Genomic_DNA"/>
</dbReference>
<name>G5GGA0_9FIRM</name>
<comment type="subcellular location">
    <subcellularLocation>
        <location evidence="6">Cytoplasm</location>
    </subcellularLocation>
</comment>
<protein>
    <recommendedName>
        <fullName evidence="6">33 kDa chaperonin</fullName>
    </recommendedName>
    <alternativeName>
        <fullName evidence="6">Heat shock protein 33 homolog</fullName>
        <shortName evidence="6">HSP33</shortName>
    </alternativeName>
</protein>
<feature type="disulfide bond" description="Redox-active" evidence="6">
    <location>
        <begin position="293"/>
        <end position="296"/>
    </location>
</feature>
<dbReference type="NCBIfam" id="NF001033">
    <property type="entry name" value="PRK00114.1"/>
    <property type="match status" value="1"/>
</dbReference>
<dbReference type="PIRSF" id="PIRSF005261">
    <property type="entry name" value="Heat_shock_Hsp33"/>
    <property type="match status" value="1"/>
</dbReference>
<dbReference type="SUPFAM" id="SSF64397">
    <property type="entry name" value="Hsp33 domain"/>
    <property type="match status" value="1"/>
</dbReference>
<dbReference type="CDD" id="cd00498">
    <property type="entry name" value="Hsp33"/>
    <property type="match status" value="1"/>
</dbReference>
<dbReference type="HOGENOM" id="CLU_054493_1_0_9"/>
<evidence type="ECO:0000256" key="5">
    <source>
        <dbReference type="ARBA" id="ARBA00023284"/>
    </source>
</evidence>
<keyword evidence="8" id="KW-1185">Reference proteome</keyword>
<comment type="PTM">
    <text evidence="6">Under oxidizing conditions two disulfide bonds are formed involving the reactive cysteines. Under reducing conditions zinc is bound to the reactive cysteines and the protein is inactive.</text>
</comment>
<evidence type="ECO:0000256" key="3">
    <source>
        <dbReference type="ARBA" id="ARBA00023157"/>
    </source>
</evidence>
<evidence type="ECO:0000313" key="8">
    <source>
        <dbReference type="Proteomes" id="UP000003011"/>
    </source>
</evidence>
<dbReference type="GO" id="GO:0044183">
    <property type="term" value="F:protein folding chaperone"/>
    <property type="evidence" value="ECO:0007669"/>
    <property type="project" value="TreeGrafter"/>
</dbReference>
<dbReference type="PATRIC" id="fig|679200.3.peg.624"/>
<comment type="caution">
    <text evidence="7">The sequence shown here is derived from an EMBL/GenBank/DDBJ whole genome shotgun (WGS) entry which is preliminary data.</text>
</comment>
<dbReference type="Gene3D" id="3.90.1280.10">
    <property type="entry name" value="HSP33 redox switch-like"/>
    <property type="match status" value="1"/>
</dbReference>
<keyword evidence="2 6" id="KW-0862">Zinc</keyword>
<dbReference type="GO" id="GO:0042026">
    <property type="term" value="P:protein refolding"/>
    <property type="evidence" value="ECO:0007669"/>
    <property type="project" value="TreeGrafter"/>
</dbReference>
<feature type="disulfide bond" description="Redox-active" evidence="6">
    <location>
        <begin position="261"/>
        <end position="263"/>
    </location>
</feature>
<keyword evidence="4 6" id="KW-0143">Chaperone</keyword>
<dbReference type="eggNOG" id="COG1281">
    <property type="taxonomic scope" value="Bacteria"/>
</dbReference>
<keyword evidence="3 6" id="KW-1015">Disulfide bond</keyword>
<dbReference type="InterPro" id="IPR016154">
    <property type="entry name" value="Heat_shock_Hsp33_C"/>
</dbReference>
<dbReference type="STRING" id="679200.HMPREF9333_00590"/>
<evidence type="ECO:0000256" key="6">
    <source>
        <dbReference type="HAMAP-Rule" id="MF_00117"/>
    </source>
</evidence>
<evidence type="ECO:0000313" key="7">
    <source>
        <dbReference type="EMBL" id="EHI56310.1"/>
    </source>
</evidence>
<gene>
    <name evidence="6" type="primary">hslO</name>
    <name evidence="7" type="ORF">HMPREF9333_00590</name>
</gene>
<dbReference type="SUPFAM" id="SSF118352">
    <property type="entry name" value="HSP33 redox switch-like"/>
    <property type="match status" value="1"/>
</dbReference>
<sequence length="315" mass="34194">MKMEKSHDDMVNDNMINNDNINDYIIKATAAGGKIRAFACTSKNTCEKARSIHNTSPVATAAFGRLLSAGLMMGSMMKSGRDLLTLRINGDGPLGGILVSADSLGHVKGYLFNPVVIIPANSKGKLDVAKAVGNGILSVISDIGMKEPYVGQTQLVSGEIAEDLAYYYAASEQIPSSVALGVLMDRDNTVKAAGGFIIQLMPIEKEDEASDIIYILEKRIARLEPVTTLLSSEKTPEDILEMLLYDMELEINEKIDAGFSCNCSRQRTKKALISIGRKDLQDLAQEGDTELSCHFCNKKYVFKSSELKEILSGGI</sequence>